<gene>
    <name evidence="4" type="ORF">CAUJ_LOCUS7000</name>
</gene>
<protein>
    <submittedName>
        <fullName evidence="4">Uncharacterized protein</fullName>
    </submittedName>
</protein>
<evidence type="ECO:0000256" key="2">
    <source>
        <dbReference type="SAM" id="MobiDB-lite"/>
    </source>
</evidence>
<dbReference type="Proteomes" id="UP000835052">
    <property type="component" value="Unassembled WGS sequence"/>
</dbReference>
<feature type="signal peptide" evidence="3">
    <location>
        <begin position="1"/>
        <end position="18"/>
    </location>
</feature>
<reference evidence="4" key="1">
    <citation type="submission" date="2020-10" db="EMBL/GenBank/DDBJ databases">
        <authorList>
            <person name="Kikuchi T."/>
        </authorList>
    </citation>
    <scope>NUCLEOTIDE SEQUENCE</scope>
    <source>
        <strain evidence="4">NKZ352</strain>
    </source>
</reference>
<name>A0A8S1H7Q2_9PELO</name>
<sequence>MGVSPFHSLFWLSRWGTAARIGLSGLPGTGHVSVWKDGRLPSFSLFFDCFANHTIMAVHRKDVLKLLESLQQKEKEMENVRSEMSVLQGRLDVCSANLATLEEEVAWVNATFEKWFQNDSLFEELLEMIKKINPEKEEGNMPAEAKNSPGETKKDRFFKVSEQEAPVEAKEHEEKSPKDRKKKSVTLVEPETVQKKDGNKSKNVSVSHSRRSAYDVDSDGEFTSDDPW</sequence>
<evidence type="ECO:0000256" key="3">
    <source>
        <dbReference type="SAM" id="SignalP"/>
    </source>
</evidence>
<feature type="compositionally biased region" description="Acidic residues" evidence="2">
    <location>
        <begin position="216"/>
        <end position="228"/>
    </location>
</feature>
<feature type="chain" id="PRO_5035935476" evidence="3">
    <location>
        <begin position="19"/>
        <end position="228"/>
    </location>
</feature>
<feature type="coiled-coil region" evidence="1">
    <location>
        <begin position="60"/>
        <end position="104"/>
    </location>
</feature>
<dbReference type="AlphaFoldDB" id="A0A8S1H7Q2"/>
<proteinExistence type="predicted"/>
<organism evidence="4 5">
    <name type="scientific">Caenorhabditis auriculariae</name>
    <dbReference type="NCBI Taxonomy" id="2777116"/>
    <lineage>
        <taxon>Eukaryota</taxon>
        <taxon>Metazoa</taxon>
        <taxon>Ecdysozoa</taxon>
        <taxon>Nematoda</taxon>
        <taxon>Chromadorea</taxon>
        <taxon>Rhabditida</taxon>
        <taxon>Rhabditina</taxon>
        <taxon>Rhabditomorpha</taxon>
        <taxon>Rhabditoidea</taxon>
        <taxon>Rhabditidae</taxon>
        <taxon>Peloderinae</taxon>
        <taxon>Caenorhabditis</taxon>
    </lineage>
</organism>
<accession>A0A8S1H7Q2</accession>
<evidence type="ECO:0000313" key="5">
    <source>
        <dbReference type="Proteomes" id="UP000835052"/>
    </source>
</evidence>
<keyword evidence="3" id="KW-0732">Signal</keyword>
<feature type="region of interest" description="Disordered" evidence="2">
    <location>
        <begin position="136"/>
        <end position="228"/>
    </location>
</feature>
<dbReference type="EMBL" id="CAJGYM010000019">
    <property type="protein sequence ID" value="CAD6191081.1"/>
    <property type="molecule type" value="Genomic_DNA"/>
</dbReference>
<keyword evidence="5" id="KW-1185">Reference proteome</keyword>
<evidence type="ECO:0000256" key="1">
    <source>
        <dbReference type="SAM" id="Coils"/>
    </source>
</evidence>
<feature type="compositionally biased region" description="Basic and acidic residues" evidence="2">
    <location>
        <begin position="151"/>
        <end position="177"/>
    </location>
</feature>
<comment type="caution">
    <text evidence="4">The sequence shown here is derived from an EMBL/GenBank/DDBJ whole genome shotgun (WGS) entry which is preliminary data.</text>
</comment>
<keyword evidence="1" id="KW-0175">Coiled coil</keyword>
<evidence type="ECO:0000313" key="4">
    <source>
        <dbReference type="EMBL" id="CAD6191081.1"/>
    </source>
</evidence>